<dbReference type="Gene3D" id="3.20.20.140">
    <property type="entry name" value="Metal-dependent hydrolases"/>
    <property type="match status" value="1"/>
</dbReference>
<dbReference type="Pfam" id="PF14716">
    <property type="entry name" value="HHH_8"/>
    <property type="match status" value="1"/>
</dbReference>
<evidence type="ECO:0000256" key="17">
    <source>
        <dbReference type="ARBA" id="ARBA00035717"/>
    </source>
</evidence>
<dbReference type="GO" id="GO:0006281">
    <property type="term" value="P:DNA repair"/>
    <property type="evidence" value="ECO:0007669"/>
    <property type="project" value="UniProtKB-KW"/>
</dbReference>
<keyword evidence="16" id="KW-0234">DNA repair</keyword>
<dbReference type="Pfam" id="PF14520">
    <property type="entry name" value="HHH_5"/>
    <property type="match status" value="1"/>
</dbReference>
<comment type="subcellular location">
    <subcellularLocation>
        <location evidence="2">Cytoplasm</location>
    </subcellularLocation>
</comment>
<evidence type="ECO:0000313" key="26">
    <source>
        <dbReference type="EMBL" id="SEI93809.1"/>
    </source>
</evidence>
<keyword evidence="8" id="KW-0237">DNA synthesis</keyword>
<dbReference type="SMART" id="SM00481">
    <property type="entry name" value="POLIIIAc"/>
    <property type="match status" value="1"/>
</dbReference>
<evidence type="ECO:0000256" key="15">
    <source>
        <dbReference type="ARBA" id="ARBA00023053"/>
    </source>
</evidence>
<evidence type="ECO:0000256" key="21">
    <source>
        <dbReference type="ARBA" id="ARBA00045548"/>
    </source>
</evidence>
<dbReference type="InterPro" id="IPR022311">
    <property type="entry name" value="PolX-like"/>
</dbReference>
<dbReference type="InterPro" id="IPR029398">
    <property type="entry name" value="PolB_thumb"/>
</dbReference>
<evidence type="ECO:0000256" key="14">
    <source>
        <dbReference type="ARBA" id="ARBA00022932"/>
    </source>
</evidence>
<feature type="domain" description="Polymerase/histidinol phosphatase N-terminal" evidence="24">
    <location>
        <begin position="354"/>
        <end position="435"/>
    </location>
</feature>
<keyword evidence="12" id="KW-0227">DNA damage</keyword>
<comment type="function">
    <text evidence="21">Repair polymerase that plays a key role in base-excision repair. During this process, the damaged base is excised by specific DNA glycosylases, the DNA backbone is nicked at the abasic site by an apurinic/apyrimidic (AP) endonuclease, and POLB removes 5'-deoxyribose-phosphate from the preincised AP site acting as a 5'-deoxyribose-phosphate lyase (5'-dRP lyase); through its DNA polymerase activity, it adds one nucleotide to the 3' end of the arising single-nucleotide gap. Conducts 'gap-filling' DNA synthesis in a stepwise distributive fashion rather than in a processive fashion as for other DNA polymerases. It is also able to cleave sugar-phosphate bonds 3' to an intact AP site, acting as an AP lyase.</text>
</comment>
<dbReference type="STRING" id="529704.SAMN02927913_1631"/>
<evidence type="ECO:0000256" key="22">
    <source>
        <dbReference type="ARBA" id="ARBA00049244"/>
    </source>
</evidence>
<evidence type="ECO:0000259" key="25">
    <source>
        <dbReference type="SMART" id="SM00483"/>
    </source>
</evidence>
<dbReference type="SMART" id="SM00278">
    <property type="entry name" value="HhH1"/>
    <property type="match status" value="3"/>
</dbReference>
<evidence type="ECO:0000256" key="9">
    <source>
        <dbReference type="ARBA" id="ARBA00022679"/>
    </source>
</evidence>
<evidence type="ECO:0000256" key="6">
    <source>
        <dbReference type="ARBA" id="ARBA00022481"/>
    </source>
</evidence>
<dbReference type="InterPro" id="IPR002008">
    <property type="entry name" value="DNA_pol_X_beta-like"/>
</dbReference>
<evidence type="ECO:0000256" key="10">
    <source>
        <dbReference type="ARBA" id="ARBA00022695"/>
    </source>
</evidence>
<evidence type="ECO:0000256" key="4">
    <source>
        <dbReference type="ARBA" id="ARBA00012720"/>
    </source>
</evidence>
<evidence type="ECO:0000256" key="5">
    <source>
        <dbReference type="ARBA" id="ARBA00020020"/>
    </source>
</evidence>
<keyword evidence="6" id="KW-0488">Methylation</keyword>
<dbReference type="InterPro" id="IPR037160">
    <property type="entry name" value="DNA_Pol_thumb_sf"/>
</dbReference>
<evidence type="ECO:0000256" key="8">
    <source>
        <dbReference type="ARBA" id="ARBA00022634"/>
    </source>
</evidence>
<dbReference type="SUPFAM" id="SSF89550">
    <property type="entry name" value="PHP domain-like"/>
    <property type="match status" value="1"/>
</dbReference>
<proteinExistence type="predicted"/>
<dbReference type="NCBIfam" id="NF006375">
    <property type="entry name" value="PRK08609.1"/>
    <property type="match status" value="1"/>
</dbReference>
<dbReference type="PANTHER" id="PTHR36928:SF1">
    <property type="entry name" value="PHOSPHATASE YCDX-RELATED"/>
    <property type="match status" value="1"/>
</dbReference>
<dbReference type="RefSeq" id="WP_091335796.1">
    <property type="nucleotide sequence ID" value="NZ_FNYC01000003.1"/>
</dbReference>
<comment type="catalytic activity">
    <reaction evidence="19">
        <text>2'-deoxyribonucleotide-(2'-deoxyribose 5'-phosphate)-2'-deoxyribonucleotide-DNA = a 3'-end 2'-deoxyribonucleotide-(2,3-dehydro-2,3-deoxyribose 5'-phosphate)-DNA + a 5'-end 5'-phospho-2'-deoxyribonucleoside-DNA + H(+)</text>
        <dbReference type="Rhea" id="RHEA:66592"/>
        <dbReference type="Rhea" id="RHEA-COMP:13180"/>
        <dbReference type="Rhea" id="RHEA-COMP:16897"/>
        <dbReference type="Rhea" id="RHEA-COMP:17067"/>
        <dbReference type="ChEBI" id="CHEBI:15378"/>
        <dbReference type="ChEBI" id="CHEBI:136412"/>
        <dbReference type="ChEBI" id="CHEBI:157695"/>
        <dbReference type="ChEBI" id="CHEBI:167181"/>
        <dbReference type="EC" id="4.2.99.18"/>
    </reaction>
</comment>
<dbReference type="GO" id="GO:0008270">
    <property type="term" value="F:zinc ion binding"/>
    <property type="evidence" value="ECO:0007669"/>
    <property type="project" value="TreeGrafter"/>
</dbReference>
<evidence type="ECO:0000256" key="2">
    <source>
        <dbReference type="ARBA" id="ARBA00004496"/>
    </source>
</evidence>
<name>A0A1H6UNE2_9GAMM</name>
<sequence>MAHTLALQPTASRGVAASNAEVGGVFDEIADWLELDGANPFRVRAYRNAARTVGGWPQPLVTWRDPAHRLADLPGIGNDLAGKIEEILATGSCHLLRELRRTHPRGLTALLRLPGLGPRRAQRLHDELGITSVAGLLRAARAGRIQTIKGFGKDTERHLLEAAVQSLGTVHRWKLSDALQQAEALASYVQGAPEPARVVLAGSLRRWRETVGDVDVLVATGHGSALSRRFLSYPMVHRVLAQGATRSSVVLRSGLQVDLRVVRPASLGAALVYFTGSKAHNLALRGLAHKRGMKVNEYGVYHGSRRIAGLTEASVYACIDLPPIPPELRENLGEIEAAAAGTLPSLIELKDVRGDLHSHTEASDGRADLETMARAAAAAAAGLEYLAITDHSHGLAVARGLDRRRLLAQIEAIDRFNETHVAPVLLKGIEVDILEDGRLDLPDDLLARLDLVVGAVHSHFDLSRERQITRLLRAMDHRCFSILAHPTGRLIEERAPYAVDIERIVRHARERGCFLEANAHPDRLDLDDVHCRLAKAAGVPLAIGSDAHDAGGLAALRFGIGQLRRGWIEAKDVINTLPLPALRARLATTMGA</sequence>
<evidence type="ECO:0000256" key="3">
    <source>
        <dbReference type="ARBA" id="ARBA00012417"/>
    </source>
</evidence>
<keyword evidence="13" id="KW-0832">Ubl conjugation</keyword>
<dbReference type="InterPro" id="IPR010996">
    <property type="entry name" value="HHH_MUS81"/>
</dbReference>
<evidence type="ECO:0000313" key="27">
    <source>
        <dbReference type="Proteomes" id="UP000199420"/>
    </source>
</evidence>
<keyword evidence="15" id="KW-0915">Sodium</keyword>
<keyword evidence="27" id="KW-1185">Reference proteome</keyword>
<dbReference type="InterPro" id="IPR004013">
    <property type="entry name" value="PHP_dom"/>
</dbReference>
<dbReference type="Gene3D" id="1.10.150.110">
    <property type="entry name" value="DNA polymerase beta, N-terminal domain-like"/>
    <property type="match status" value="1"/>
</dbReference>
<keyword evidence="9" id="KW-0808">Transferase</keyword>
<evidence type="ECO:0000256" key="16">
    <source>
        <dbReference type="ARBA" id="ARBA00023204"/>
    </source>
</evidence>
<organism evidence="26 27">
    <name type="scientific">Frateuria terrea</name>
    <dbReference type="NCBI Taxonomy" id="529704"/>
    <lineage>
        <taxon>Bacteria</taxon>
        <taxon>Pseudomonadati</taxon>
        <taxon>Pseudomonadota</taxon>
        <taxon>Gammaproteobacteria</taxon>
        <taxon>Lysobacterales</taxon>
        <taxon>Rhodanobacteraceae</taxon>
        <taxon>Frateuria</taxon>
    </lineage>
</organism>
<dbReference type="Pfam" id="PF14791">
    <property type="entry name" value="DNA_pol_B_thumb"/>
    <property type="match status" value="1"/>
</dbReference>
<dbReference type="EMBL" id="FNYC01000003">
    <property type="protein sequence ID" value="SEI93809.1"/>
    <property type="molecule type" value="Genomic_DNA"/>
</dbReference>
<dbReference type="EC" id="2.7.7.7" evidence="3"/>
<dbReference type="Gene3D" id="3.30.460.10">
    <property type="entry name" value="Beta Polymerase, domain 2"/>
    <property type="match status" value="1"/>
</dbReference>
<feature type="domain" description="DNA-directed DNA polymerase X" evidence="25">
    <location>
        <begin position="17"/>
        <end position="330"/>
    </location>
</feature>
<dbReference type="InterPro" id="IPR047967">
    <property type="entry name" value="PolX_PHP"/>
</dbReference>
<evidence type="ECO:0000259" key="24">
    <source>
        <dbReference type="SMART" id="SM00481"/>
    </source>
</evidence>
<dbReference type="Gene3D" id="3.30.210.10">
    <property type="entry name" value="DNA polymerase, thumb domain"/>
    <property type="match status" value="1"/>
</dbReference>
<dbReference type="Gene3D" id="1.10.150.20">
    <property type="entry name" value="5' to 3' exonuclease, C-terminal subdomain"/>
    <property type="match status" value="1"/>
</dbReference>
<evidence type="ECO:0000256" key="19">
    <source>
        <dbReference type="ARBA" id="ARBA00044632"/>
    </source>
</evidence>
<evidence type="ECO:0000256" key="20">
    <source>
        <dbReference type="ARBA" id="ARBA00044678"/>
    </source>
</evidence>
<dbReference type="CDD" id="cd00141">
    <property type="entry name" value="NT_POLXc"/>
    <property type="match status" value="1"/>
</dbReference>
<dbReference type="CDD" id="cd07436">
    <property type="entry name" value="PHP_PolX"/>
    <property type="match status" value="1"/>
</dbReference>
<dbReference type="GO" id="GO:0003677">
    <property type="term" value="F:DNA binding"/>
    <property type="evidence" value="ECO:0007669"/>
    <property type="project" value="InterPro"/>
</dbReference>
<feature type="domain" description="Helix-hairpin-helix DNA-binding motif class 1" evidence="23">
    <location>
        <begin position="143"/>
        <end position="162"/>
    </location>
</feature>
<dbReference type="EC" id="4.2.99.18" evidence="4"/>
<gene>
    <name evidence="26" type="ORF">SAMN04487997_2096</name>
</gene>
<evidence type="ECO:0000256" key="7">
    <source>
        <dbReference type="ARBA" id="ARBA00022490"/>
    </source>
</evidence>
<dbReference type="InterPro" id="IPR003583">
    <property type="entry name" value="Hlx-hairpin-Hlx_DNA-bd_motif"/>
</dbReference>
<dbReference type="InterPro" id="IPR003141">
    <property type="entry name" value="Pol/His_phosphatase_N"/>
</dbReference>
<evidence type="ECO:0000259" key="23">
    <source>
        <dbReference type="SMART" id="SM00278"/>
    </source>
</evidence>
<dbReference type="OrthoDB" id="9808747at2"/>
<evidence type="ECO:0000256" key="13">
    <source>
        <dbReference type="ARBA" id="ARBA00022843"/>
    </source>
</evidence>
<dbReference type="SMART" id="SM00483">
    <property type="entry name" value="POLXc"/>
    <property type="match status" value="1"/>
</dbReference>
<keyword evidence="10" id="KW-0548">Nucleotidyltransferase</keyword>
<dbReference type="AlphaFoldDB" id="A0A1H6UNE2"/>
<dbReference type="Pfam" id="PF02811">
    <property type="entry name" value="PHP"/>
    <property type="match status" value="1"/>
</dbReference>
<dbReference type="GO" id="GO:0005829">
    <property type="term" value="C:cytosol"/>
    <property type="evidence" value="ECO:0007669"/>
    <property type="project" value="TreeGrafter"/>
</dbReference>
<comment type="catalytic activity">
    <reaction evidence="20">
        <text>a 5'-end 2'-deoxyribose-2'-deoxyribonucleotide-DNA = (2E,4S)-4-hydroxypenten-2-al-5-phosphate + a 5'-end 5'-phospho-2'-deoxyribonucleoside-DNA + H(+)</text>
        <dbReference type="Rhea" id="RHEA:76255"/>
        <dbReference type="Rhea" id="RHEA-COMP:13180"/>
        <dbReference type="Rhea" id="RHEA-COMP:18657"/>
        <dbReference type="ChEBI" id="CHEBI:15378"/>
        <dbReference type="ChEBI" id="CHEBI:136412"/>
        <dbReference type="ChEBI" id="CHEBI:195194"/>
        <dbReference type="ChEBI" id="CHEBI:195195"/>
    </reaction>
</comment>
<evidence type="ECO:0000256" key="12">
    <source>
        <dbReference type="ARBA" id="ARBA00022763"/>
    </source>
</evidence>
<feature type="domain" description="Helix-hairpin-helix DNA-binding motif class 1" evidence="23">
    <location>
        <begin position="108"/>
        <end position="127"/>
    </location>
</feature>
<dbReference type="InterPro" id="IPR050243">
    <property type="entry name" value="PHP_phosphatase"/>
</dbReference>
<comment type="catalytic activity">
    <reaction evidence="22">
        <text>DNA(n) + a 2'-deoxyribonucleoside 5'-triphosphate = DNA(n+1) + diphosphate</text>
        <dbReference type="Rhea" id="RHEA:22508"/>
        <dbReference type="Rhea" id="RHEA-COMP:17339"/>
        <dbReference type="Rhea" id="RHEA-COMP:17340"/>
        <dbReference type="ChEBI" id="CHEBI:33019"/>
        <dbReference type="ChEBI" id="CHEBI:61560"/>
        <dbReference type="ChEBI" id="CHEBI:173112"/>
        <dbReference type="EC" id="2.7.7.7"/>
    </reaction>
</comment>
<evidence type="ECO:0000256" key="11">
    <source>
        <dbReference type="ARBA" id="ARBA00022705"/>
    </source>
</evidence>
<dbReference type="PIRSF" id="PIRSF005047">
    <property type="entry name" value="UCP005047_YshC"/>
    <property type="match status" value="1"/>
</dbReference>
<evidence type="ECO:0000256" key="18">
    <source>
        <dbReference type="ARBA" id="ARBA00035726"/>
    </source>
</evidence>
<keyword evidence="14" id="KW-0239">DNA-directed DNA polymerase</keyword>
<dbReference type="PANTHER" id="PTHR36928">
    <property type="entry name" value="PHOSPHATASE YCDX-RELATED"/>
    <property type="match status" value="1"/>
</dbReference>
<comment type="cofactor">
    <cofactor evidence="1">
        <name>Mg(2+)</name>
        <dbReference type="ChEBI" id="CHEBI:18420"/>
    </cofactor>
</comment>
<keyword evidence="7" id="KW-0963">Cytoplasm</keyword>
<dbReference type="InterPro" id="IPR016195">
    <property type="entry name" value="Pol/histidinol_Pase-like"/>
</dbReference>
<evidence type="ECO:0000256" key="1">
    <source>
        <dbReference type="ARBA" id="ARBA00001946"/>
    </source>
</evidence>
<accession>A0A1H6UNE2</accession>
<keyword evidence="11" id="KW-0235">DNA replication</keyword>
<dbReference type="PRINTS" id="PR00870">
    <property type="entry name" value="DNAPOLXBETA"/>
</dbReference>
<feature type="domain" description="Helix-hairpin-helix DNA-binding motif class 1" evidence="23">
    <location>
        <begin position="68"/>
        <end position="87"/>
    </location>
</feature>
<dbReference type="InterPro" id="IPR002054">
    <property type="entry name" value="DNA-dir_DNA_pol_X"/>
</dbReference>
<dbReference type="GO" id="GO:0140078">
    <property type="term" value="F:class I DNA-(apurinic or apyrimidinic site) endonuclease activity"/>
    <property type="evidence" value="ECO:0007669"/>
    <property type="project" value="UniProtKB-EC"/>
</dbReference>
<protein>
    <recommendedName>
        <fullName evidence="5">DNA polymerase beta</fullName>
        <ecNumber evidence="3">2.7.7.7</ecNumber>
        <ecNumber evidence="4">4.2.99.18</ecNumber>
    </recommendedName>
    <alternativeName>
        <fullName evidence="17">5'-deoxyribose-phosphate lyase</fullName>
    </alternativeName>
    <alternativeName>
        <fullName evidence="18">AP lyase</fullName>
    </alternativeName>
</protein>
<dbReference type="GO" id="GO:0042578">
    <property type="term" value="F:phosphoric ester hydrolase activity"/>
    <property type="evidence" value="ECO:0007669"/>
    <property type="project" value="TreeGrafter"/>
</dbReference>
<reference evidence="26 27" key="1">
    <citation type="submission" date="2016-10" db="EMBL/GenBank/DDBJ databases">
        <authorList>
            <person name="de Groot N.N."/>
        </authorList>
    </citation>
    <scope>NUCLEOTIDE SEQUENCE [LARGE SCALE GENOMIC DNA]</scope>
    <source>
        <strain evidence="26 27">DSM 26515</strain>
    </source>
</reference>
<dbReference type="SUPFAM" id="SSF81301">
    <property type="entry name" value="Nucleotidyltransferase"/>
    <property type="match status" value="1"/>
</dbReference>
<dbReference type="SUPFAM" id="SSF47802">
    <property type="entry name" value="DNA polymerase beta, N-terminal domain-like"/>
    <property type="match status" value="1"/>
</dbReference>
<dbReference type="SUPFAM" id="SSF158702">
    <property type="entry name" value="Sec63 N-terminal domain-like"/>
    <property type="match status" value="1"/>
</dbReference>
<dbReference type="GO" id="GO:0003887">
    <property type="term" value="F:DNA-directed DNA polymerase activity"/>
    <property type="evidence" value="ECO:0007669"/>
    <property type="project" value="UniProtKB-KW"/>
</dbReference>
<dbReference type="InterPro" id="IPR043519">
    <property type="entry name" value="NT_sf"/>
</dbReference>
<dbReference type="Proteomes" id="UP000199420">
    <property type="component" value="Unassembled WGS sequence"/>
</dbReference>
<dbReference type="InterPro" id="IPR027421">
    <property type="entry name" value="DNA_pol_lamdba_lyase_dom_sf"/>
</dbReference>